<proteinExistence type="predicted"/>
<name>A0A1C4GUM8_9GAMM</name>
<protein>
    <submittedName>
        <fullName evidence="2">Uncharacterized protein</fullName>
    </submittedName>
</protein>
<sequence length="75" mass="8912">MNDISVKKINKLIEEFEHQGNKVDRLEIGYKTYAALMSDQKFAEKVTKSMENSKDRLYKKIKISLITEKHYFKVK</sequence>
<gene>
    <name evidence="1" type="ORF">ACKVE0_04955</name>
    <name evidence="2" type="ORF">GA0116959_10676</name>
</gene>
<accession>A0A1C4GUM8</accession>
<reference evidence="1 4" key="2">
    <citation type="submission" date="2024-12" db="EMBL/GenBank/DDBJ databases">
        <title>C001-4G Acinetobacter sp. assembled genome.</title>
        <authorList>
            <person name="D'Arcy K."/>
            <person name="Kingdon A.D.H."/>
            <person name="Breen A."/>
            <person name="Mckeown C."/>
            <person name="Allman E."/>
            <person name="Sharma P."/>
            <person name="Mcleman A."/>
            <person name="Roberts A.P."/>
        </authorList>
    </citation>
    <scope>NUCLEOTIDE SEQUENCE [LARGE SCALE GENOMIC DNA]</scope>
    <source>
        <strain evidence="1 4">C1-4G</strain>
    </source>
</reference>
<dbReference type="Proteomes" id="UP000243661">
    <property type="component" value="Unassembled WGS sequence"/>
</dbReference>
<dbReference type="EMBL" id="FMBK01000006">
    <property type="protein sequence ID" value="SCC71856.1"/>
    <property type="molecule type" value="Genomic_DNA"/>
</dbReference>
<evidence type="ECO:0000313" key="1">
    <source>
        <dbReference type="EMBL" id="MFN0296884.1"/>
    </source>
</evidence>
<dbReference type="RefSeq" id="WP_092719459.1">
    <property type="nucleotide sequence ID" value="NZ_FMBK01000006.1"/>
</dbReference>
<dbReference type="Proteomes" id="UP001632339">
    <property type="component" value="Unassembled WGS sequence"/>
</dbReference>
<keyword evidence="4" id="KW-1185">Reference proteome</keyword>
<evidence type="ECO:0000313" key="4">
    <source>
        <dbReference type="Proteomes" id="UP001632339"/>
    </source>
</evidence>
<reference evidence="2 3" key="1">
    <citation type="submission" date="2016-08" db="EMBL/GenBank/DDBJ databases">
        <authorList>
            <person name="Seilhamer J.J."/>
        </authorList>
    </citation>
    <scope>NUCLEOTIDE SEQUENCE [LARGE SCALE GENOMIC DNA]</scope>
    <source>
        <strain evidence="2 3">ANC 4874</strain>
    </source>
</reference>
<dbReference type="OrthoDB" id="6710883at2"/>
<evidence type="ECO:0000313" key="3">
    <source>
        <dbReference type="Proteomes" id="UP000243661"/>
    </source>
</evidence>
<organism evidence="2 3">
    <name type="scientific">Acinetobacter albensis</name>
    <dbReference type="NCBI Taxonomy" id="1673609"/>
    <lineage>
        <taxon>Bacteria</taxon>
        <taxon>Pseudomonadati</taxon>
        <taxon>Pseudomonadota</taxon>
        <taxon>Gammaproteobacteria</taxon>
        <taxon>Moraxellales</taxon>
        <taxon>Moraxellaceae</taxon>
        <taxon>Acinetobacter</taxon>
    </lineage>
</organism>
<dbReference type="EMBL" id="JBJXCW010000004">
    <property type="protein sequence ID" value="MFN0296884.1"/>
    <property type="molecule type" value="Genomic_DNA"/>
</dbReference>
<evidence type="ECO:0000313" key="2">
    <source>
        <dbReference type="EMBL" id="SCC71856.1"/>
    </source>
</evidence>
<dbReference type="AlphaFoldDB" id="A0A1C4GUM8"/>